<organism evidence="2 3">
    <name type="scientific">Thiovibrio frasassiensis</name>
    <dbReference type="NCBI Taxonomy" id="2984131"/>
    <lineage>
        <taxon>Bacteria</taxon>
        <taxon>Pseudomonadati</taxon>
        <taxon>Thermodesulfobacteriota</taxon>
        <taxon>Desulfobulbia</taxon>
        <taxon>Desulfobulbales</taxon>
        <taxon>Thiovibrionaceae</taxon>
        <taxon>Thiovibrio</taxon>
    </lineage>
</organism>
<dbReference type="Proteomes" id="UP001154240">
    <property type="component" value="Unassembled WGS sequence"/>
</dbReference>
<dbReference type="EMBL" id="JAPHEH010000001">
    <property type="protein sequence ID" value="MDG4475221.1"/>
    <property type="molecule type" value="Genomic_DNA"/>
</dbReference>
<reference evidence="2" key="1">
    <citation type="journal article" date="2022" name="bioRxiv">
        <title>Thiovibrio frasassiensisgen. nov., sp. nov., an autotrophic, elemental sulfur disproportionating bacterium isolated from sulfidic karst sediment, and proposal of Thiovibrionaceae fam. nov.</title>
        <authorList>
            <person name="Aronson H."/>
            <person name="Thomas C."/>
            <person name="Bhattacharyya M."/>
            <person name="Eckstein S."/>
            <person name="Jensen S."/>
            <person name="Barco R."/>
            <person name="Macalady J."/>
            <person name="Amend J."/>
        </authorList>
    </citation>
    <scope>NUCLEOTIDE SEQUENCE</scope>
    <source>
        <strain evidence="2">RS19-109</strain>
    </source>
</reference>
<feature type="compositionally biased region" description="Basic and acidic residues" evidence="1">
    <location>
        <begin position="46"/>
        <end position="59"/>
    </location>
</feature>
<sequence>MSLRDLARELYRAQQQVGRLEKLLLSALPEEEAAIQGELADARAERQQLQKMIDGRKDSSPLPRKY</sequence>
<evidence type="ECO:0000313" key="3">
    <source>
        <dbReference type="Proteomes" id="UP001154240"/>
    </source>
</evidence>
<reference evidence="2" key="2">
    <citation type="submission" date="2022-10" db="EMBL/GenBank/DDBJ databases">
        <authorList>
            <person name="Aronson H.S."/>
        </authorList>
    </citation>
    <scope>NUCLEOTIDE SEQUENCE</scope>
    <source>
        <strain evidence="2">RS19-109</strain>
    </source>
</reference>
<accession>A0A9X4RKN9</accession>
<protein>
    <submittedName>
        <fullName evidence="2">Uncharacterized protein</fullName>
    </submittedName>
</protein>
<proteinExistence type="predicted"/>
<name>A0A9X4RKN9_9BACT</name>
<evidence type="ECO:0000313" key="2">
    <source>
        <dbReference type="EMBL" id="MDG4475221.1"/>
    </source>
</evidence>
<dbReference type="RefSeq" id="WP_307632196.1">
    <property type="nucleotide sequence ID" value="NZ_JAPHEH010000001.1"/>
</dbReference>
<feature type="region of interest" description="Disordered" evidence="1">
    <location>
        <begin position="46"/>
        <end position="66"/>
    </location>
</feature>
<dbReference type="AlphaFoldDB" id="A0A9X4RKN9"/>
<keyword evidence="3" id="KW-1185">Reference proteome</keyword>
<gene>
    <name evidence="2" type="ORF">OLX77_03485</name>
</gene>
<evidence type="ECO:0000256" key="1">
    <source>
        <dbReference type="SAM" id="MobiDB-lite"/>
    </source>
</evidence>
<comment type="caution">
    <text evidence="2">The sequence shown here is derived from an EMBL/GenBank/DDBJ whole genome shotgun (WGS) entry which is preliminary data.</text>
</comment>